<protein>
    <submittedName>
        <fullName evidence="1">Uncharacterized protein</fullName>
    </submittedName>
</protein>
<organism evidence="1 2">
    <name type="scientific">Aureobasidium melanogenum</name>
    <name type="common">Aureobasidium pullulans var. melanogenum</name>
    <dbReference type="NCBI Taxonomy" id="46634"/>
    <lineage>
        <taxon>Eukaryota</taxon>
        <taxon>Fungi</taxon>
        <taxon>Dikarya</taxon>
        <taxon>Ascomycota</taxon>
        <taxon>Pezizomycotina</taxon>
        <taxon>Dothideomycetes</taxon>
        <taxon>Dothideomycetidae</taxon>
        <taxon>Dothideales</taxon>
        <taxon>Saccotheciaceae</taxon>
        <taxon>Aureobasidium</taxon>
    </lineage>
</organism>
<evidence type="ECO:0000313" key="1">
    <source>
        <dbReference type="EMBL" id="KAG9916528.1"/>
    </source>
</evidence>
<dbReference type="Proteomes" id="UP000729357">
    <property type="component" value="Unassembled WGS sequence"/>
</dbReference>
<sequence>LATCGPEIRVLKIEDAEEKVGEEENSVAQGSYRRSDIDIEQENAELAAKAEQLCRERIAAAELGQKKVVYILPYQNAGVWHCVLRTSDFVLVISVSGNRKMKAVHKDLRSNMVTGKRDD</sequence>
<keyword evidence="2" id="KW-1185">Reference proteome</keyword>
<dbReference type="AlphaFoldDB" id="A0A9P8EYK2"/>
<accession>A0A9P8EYK2</accession>
<feature type="non-terminal residue" evidence="1">
    <location>
        <position position="1"/>
    </location>
</feature>
<proteinExistence type="predicted"/>
<feature type="non-terminal residue" evidence="1">
    <location>
        <position position="119"/>
    </location>
</feature>
<gene>
    <name evidence="1" type="ORF">KCU98_g22889</name>
</gene>
<comment type="caution">
    <text evidence="1">The sequence shown here is derived from an EMBL/GenBank/DDBJ whole genome shotgun (WGS) entry which is preliminary data.</text>
</comment>
<reference evidence="1" key="1">
    <citation type="journal article" date="2021" name="J Fungi (Basel)">
        <title>Virulence traits and population genomics of the black yeast Aureobasidium melanogenum.</title>
        <authorList>
            <person name="Cernosa A."/>
            <person name="Sun X."/>
            <person name="Gostincar C."/>
            <person name="Fang C."/>
            <person name="Gunde-Cimerman N."/>
            <person name="Song Z."/>
        </authorList>
    </citation>
    <scope>NUCLEOTIDE SEQUENCE</scope>
    <source>
        <strain evidence="1">EXF-9298</strain>
    </source>
</reference>
<dbReference type="EMBL" id="JAHFXS010009314">
    <property type="protein sequence ID" value="KAG9916528.1"/>
    <property type="molecule type" value="Genomic_DNA"/>
</dbReference>
<evidence type="ECO:0000313" key="2">
    <source>
        <dbReference type="Proteomes" id="UP000729357"/>
    </source>
</evidence>
<reference evidence="1" key="2">
    <citation type="submission" date="2021-08" db="EMBL/GenBank/DDBJ databases">
        <authorList>
            <person name="Gostincar C."/>
            <person name="Sun X."/>
            <person name="Song Z."/>
            <person name="Gunde-Cimerman N."/>
        </authorList>
    </citation>
    <scope>NUCLEOTIDE SEQUENCE</scope>
    <source>
        <strain evidence="1">EXF-9298</strain>
    </source>
</reference>
<name>A0A9P8EYK2_AURME</name>